<evidence type="ECO:0000313" key="2">
    <source>
        <dbReference type="Proteomes" id="UP000468531"/>
    </source>
</evidence>
<dbReference type="AlphaFoldDB" id="A0A6P1BF07"/>
<evidence type="ECO:0000313" key="1">
    <source>
        <dbReference type="EMBL" id="NEU97018.1"/>
    </source>
</evidence>
<gene>
    <name evidence="1" type="ORF">FNJ47_14515</name>
</gene>
<reference evidence="1 2" key="1">
    <citation type="journal article" date="2020" name="Arch. Microbiol.">
        <title>Bradyrhizobium uaiense sp. nov., a new highly efficient cowpea symbiont.</title>
        <authorList>
            <person name="Cabral Michel D."/>
            <person name="Azarias Guimaraes A."/>
            <person name="Martins da Costa E."/>
            <person name="Soares de Carvalho T."/>
            <person name="Balsanelli E."/>
            <person name="Willems A."/>
            <person name="Maltempi de Souza E."/>
            <person name="de Souza Moreira F.M."/>
        </authorList>
    </citation>
    <scope>NUCLEOTIDE SEQUENCE [LARGE SCALE GENOMIC DNA]</scope>
    <source>
        <strain evidence="1 2">UFLA 03-164</strain>
    </source>
</reference>
<comment type="caution">
    <text evidence="1">The sequence shown here is derived from an EMBL/GenBank/DDBJ whole genome shotgun (WGS) entry which is preliminary data.</text>
</comment>
<accession>A0A6P1BF07</accession>
<dbReference type="RefSeq" id="WP_163154053.1">
    <property type="nucleotide sequence ID" value="NZ_VKHP01000048.1"/>
</dbReference>
<dbReference type="Proteomes" id="UP000468531">
    <property type="component" value="Unassembled WGS sequence"/>
</dbReference>
<dbReference type="EMBL" id="VKHP01000048">
    <property type="protein sequence ID" value="NEU97018.1"/>
    <property type="molecule type" value="Genomic_DNA"/>
</dbReference>
<organism evidence="1 2">
    <name type="scientific">Bradyrhizobium uaiense</name>
    <dbReference type="NCBI Taxonomy" id="2594946"/>
    <lineage>
        <taxon>Bacteria</taxon>
        <taxon>Pseudomonadati</taxon>
        <taxon>Pseudomonadota</taxon>
        <taxon>Alphaproteobacteria</taxon>
        <taxon>Hyphomicrobiales</taxon>
        <taxon>Nitrobacteraceae</taxon>
        <taxon>Bradyrhizobium</taxon>
    </lineage>
</organism>
<name>A0A6P1BF07_9BRAD</name>
<proteinExistence type="predicted"/>
<keyword evidence="2" id="KW-1185">Reference proteome</keyword>
<sequence>MEILAQYPKQVLILKSTRDICHLPGPAAVSQAPLIDEIQTGGFSEYCQALLAAKRGDVSLQRQLLDHGREATGHIARMLQDMPTLAFGIDLVEKTYSQTELKTLRRREEDTPQMREKLVRNVMLLTDELFKSHGGLIKPPRLPEVRSTFIFRYALCGYLSILMRIAEGGAKQTKPDRLRNDLIDVNLAAFATYFDGLVTADKRAGRIYEDANVSLREDFAMPPWWLRPLLWLGARASGTEPGPVNI</sequence>
<protein>
    <submittedName>
        <fullName evidence="1">Uncharacterized protein</fullName>
    </submittedName>
</protein>